<accession>A0ABS5E7P6</accession>
<dbReference type="InterPro" id="IPR036397">
    <property type="entry name" value="RNaseH_sf"/>
</dbReference>
<evidence type="ECO:0000259" key="7">
    <source>
        <dbReference type="PROSITE" id="PS50967"/>
    </source>
</evidence>
<dbReference type="Gene3D" id="1.10.150.80">
    <property type="entry name" value="HRDC domain"/>
    <property type="match status" value="1"/>
</dbReference>
<dbReference type="InterPro" id="IPR002121">
    <property type="entry name" value="HRDC_dom"/>
</dbReference>
<comment type="similarity">
    <text evidence="6">Belongs to the RNase D family.</text>
</comment>
<comment type="subcellular location">
    <subcellularLocation>
        <location evidence="6">Cytoplasm</location>
    </subcellularLocation>
</comment>
<feature type="domain" description="HRDC" evidence="7">
    <location>
        <begin position="218"/>
        <end position="299"/>
    </location>
</feature>
<dbReference type="InterPro" id="IPR010997">
    <property type="entry name" value="HRDC-like_sf"/>
</dbReference>
<organism evidence="8 9">
    <name type="scientific">Neokomagataea anthophila</name>
    <dbReference type="NCBI Taxonomy" id="2826925"/>
    <lineage>
        <taxon>Bacteria</taxon>
        <taxon>Pseudomonadati</taxon>
        <taxon>Pseudomonadota</taxon>
        <taxon>Alphaproteobacteria</taxon>
        <taxon>Acetobacterales</taxon>
        <taxon>Acetobacteraceae</taxon>
        <taxon>Neokomagataea</taxon>
    </lineage>
</organism>
<reference evidence="8 9" key="1">
    <citation type="submission" date="2021-04" db="EMBL/GenBank/DDBJ databases">
        <title>The complete genome sequence of Neokomagataea sp. TBRC 2177.</title>
        <authorList>
            <person name="Charoenyingcharoen P."/>
            <person name="Yukphan P."/>
        </authorList>
    </citation>
    <scope>NUCLEOTIDE SEQUENCE [LARGE SCALE GENOMIC DNA]</scope>
    <source>
        <strain evidence="8 9">TBRC 2177</strain>
    </source>
</reference>
<gene>
    <name evidence="6 8" type="primary">rnd</name>
    <name evidence="8" type="ORF">KB213_07515</name>
</gene>
<keyword evidence="1 6" id="KW-0963">Cytoplasm</keyword>
<evidence type="ECO:0000313" key="9">
    <source>
        <dbReference type="Proteomes" id="UP000677812"/>
    </source>
</evidence>
<evidence type="ECO:0000256" key="5">
    <source>
        <dbReference type="ARBA" id="ARBA00022839"/>
    </source>
</evidence>
<dbReference type="PANTHER" id="PTHR47649">
    <property type="entry name" value="RIBONUCLEASE D"/>
    <property type="match status" value="1"/>
</dbReference>
<dbReference type="SMART" id="SM00341">
    <property type="entry name" value="HRDC"/>
    <property type="match status" value="1"/>
</dbReference>
<dbReference type="SUPFAM" id="SSF47819">
    <property type="entry name" value="HRDC-like"/>
    <property type="match status" value="2"/>
</dbReference>
<dbReference type="Proteomes" id="UP000677812">
    <property type="component" value="Unassembled WGS sequence"/>
</dbReference>
<evidence type="ECO:0000256" key="3">
    <source>
        <dbReference type="ARBA" id="ARBA00022722"/>
    </source>
</evidence>
<dbReference type="InterPro" id="IPR006292">
    <property type="entry name" value="RNase_D"/>
</dbReference>
<dbReference type="CDD" id="cd06142">
    <property type="entry name" value="RNaseD_exo"/>
    <property type="match status" value="1"/>
</dbReference>
<keyword evidence="4 6" id="KW-0378">Hydrolase</keyword>
<dbReference type="InterPro" id="IPR044876">
    <property type="entry name" value="HRDC_dom_sf"/>
</dbReference>
<name>A0ABS5E7P6_9PROT</name>
<evidence type="ECO:0000256" key="1">
    <source>
        <dbReference type="ARBA" id="ARBA00022490"/>
    </source>
</evidence>
<keyword evidence="5 6" id="KW-0269">Exonuclease</keyword>
<keyword evidence="2 6" id="KW-0819">tRNA processing</keyword>
<dbReference type="NCBIfam" id="TIGR01388">
    <property type="entry name" value="rnd"/>
    <property type="match status" value="1"/>
</dbReference>
<proteinExistence type="inferred from homology"/>
<keyword evidence="3 6" id="KW-0540">Nuclease</keyword>
<sequence>MCAKKLEFPAPVLLTTTDDVAQICAKLRQEPYVTIDTEFVREKTYWPELCLVQLGGIEDVVLIDTLAPGLDLTPLSELLDAPDCIKVFHAARQDLEIFLHLFDRLPRSMFDTQVAAMVAGFGDQVGYDSLVGSITGKAIDKAHRFSDWSARPLTPAQIAYAAADVTYLRIVYESLHSQLKKEGRLRWADAEQAVLTEEKTFRPDPRRLWEKLKARTSNRRMLGVLREVAAWREGAAQEANIPRQRLIRDESLLEIAAIRPTDTDALSRVRGVTRGFAEGRMGAGLLDAVRIGLDLPDTDLPKPSSKSDKARPSSALVAMLRVLLAAKCEEHGVAPKLVATADDLDRIAIGEKEVSPLKGWRKEVFGIDALALVNGEIALAVVEGRVVLRPVGGESFSELASGQGV</sequence>
<dbReference type="RefSeq" id="WP_211681817.1">
    <property type="nucleotide sequence ID" value="NZ_JAGRQH010000004.1"/>
</dbReference>
<dbReference type="PANTHER" id="PTHR47649:SF1">
    <property type="entry name" value="RIBONUCLEASE D"/>
    <property type="match status" value="1"/>
</dbReference>
<dbReference type="EC" id="3.1.13.5" evidence="6"/>
<evidence type="ECO:0000256" key="4">
    <source>
        <dbReference type="ARBA" id="ARBA00022801"/>
    </source>
</evidence>
<dbReference type="HAMAP" id="MF_01899">
    <property type="entry name" value="RNase_D"/>
    <property type="match status" value="1"/>
</dbReference>
<evidence type="ECO:0000256" key="6">
    <source>
        <dbReference type="HAMAP-Rule" id="MF_01899"/>
    </source>
</evidence>
<dbReference type="InterPro" id="IPR051086">
    <property type="entry name" value="RNase_D-like"/>
</dbReference>
<dbReference type="SUPFAM" id="SSF53098">
    <property type="entry name" value="Ribonuclease H-like"/>
    <property type="match status" value="1"/>
</dbReference>
<protein>
    <recommendedName>
        <fullName evidence="6">Ribonuclease D</fullName>
        <shortName evidence="6">RNase D</shortName>
        <ecNumber evidence="6">3.1.13.5</ecNumber>
    </recommendedName>
</protein>
<dbReference type="EMBL" id="JAGRQH010000004">
    <property type="protein sequence ID" value="MBR0559896.1"/>
    <property type="molecule type" value="Genomic_DNA"/>
</dbReference>
<evidence type="ECO:0000313" key="8">
    <source>
        <dbReference type="EMBL" id="MBR0559896.1"/>
    </source>
</evidence>
<evidence type="ECO:0000256" key="2">
    <source>
        <dbReference type="ARBA" id="ARBA00022694"/>
    </source>
</evidence>
<dbReference type="GO" id="GO:0033890">
    <property type="term" value="F:ribonuclease D activity"/>
    <property type="evidence" value="ECO:0007669"/>
    <property type="project" value="UniProtKB-EC"/>
</dbReference>
<dbReference type="InterPro" id="IPR002562">
    <property type="entry name" value="3'-5'_exonuclease_dom"/>
</dbReference>
<comment type="cofactor">
    <cofactor evidence="6">
        <name>a divalent metal cation</name>
        <dbReference type="ChEBI" id="CHEBI:60240"/>
    </cofactor>
</comment>
<dbReference type="SMART" id="SM00474">
    <property type="entry name" value="35EXOc"/>
    <property type="match status" value="1"/>
</dbReference>
<comment type="catalytic activity">
    <reaction evidence="6">
        <text>Exonucleolytic cleavage that removes extra residues from the 3'-terminus of tRNA to produce 5'-mononucleotides.</text>
        <dbReference type="EC" id="3.1.13.5"/>
    </reaction>
</comment>
<keyword evidence="9" id="KW-1185">Reference proteome</keyword>
<dbReference type="Gene3D" id="3.30.420.10">
    <property type="entry name" value="Ribonuclease H-like superfamily/Ribonuclease H"/>
    <property type="match status" value="1"/>
</dbReference>
<comment type="caution">
    <text evidence="8">The sequence shown here is derived from an EMBL/GenBank/DDBJ whole genome shotgun (WGS) entry which is preliminary data.</text>
</comment>
<dbReference type="PROSITE" id="PS50967">
    <property type="entry name" value="HRDC"/>
    <property type="match status" value="1"/>
</dbReference>
<dbReference type="Pfam" id="PF00570">
    <property type="entry name" value="HRDC"/>
    <property type="match status" value="1"/>
</dbReference>
<dbReference type="InterPro" id="IPR012337">
    <property type="entry name" value="RNaseH-like_sf"/>
</dbReference>
<dbReference type="Pfam" id="PF01612">
    <property type="entry name" value="DNA_pol_A_exo1"/>
    <property type="match status" value="1"/>
</dbReference>
<comment type="function">
    <text evidence="6">Exonuclease involved in the 3' processing of various precursor tRNAs. Initiates hydrolysis at the 3'-terminus of an RNA molecule and releases 5'-mononucleotides.</text>
</comment>